<name>A0A0K2H0K9_9CORY</name>
<keyword evidence="2" id="KW-1185">Reference proteome</keyword>
<dbReference type="KEGG" id="clw:CLAC_06685"/>
<dbReference type="OrthoDB" id="9790578at2"/>
<dbReference type="PATRIC" id="fig|1408189.4.peg.1331"/>
<accession>A0A0K2H0K9</accession>
<sequence>MSPINTGRAFDRATLPPEQWRARKQAHEQRVDRLTAAHLSRRSRGQRHPVWDFMFEYYPVTPGKLRHWSPGFGAVLADAHASTFPYLKYFTESAAGERLVFDTEAYVGKRGKSVSYIRRLLDATRRNPTHFDCFGLHEWAMVYRQDEHRHPEALRLGQEGTDEVVEAHTVRCTHFDAFRFFTPKAVPLNEFSPTRQTQPECEQAGCLHANMDLYKWATKLGEAVPGELWLDAFELACAARELDMRAAPYDLAGWGFEPIRIETAQGKAEYVRRQRELSSRAQQLRDALIAVADEVLATSNLGQSAGG</sequence>
<evidence type="ECO:0000313" key="2">
    <source>
        <dbReference type="Proteomes" id="UP000058446"/>
    </source>
</evidence>
<dbReference type="STRING" id="1408189.CLAC_06685"/>
<dbReference type="AlphaFoldDB" id="A0A0K2H0K9"/>
<proteinExistence type="predicted"/>
<evidence type="ECO:0000313" key="1">
    <source>
        <dbReference type="EMBL" id="ALA67473.1"/>
    </source>
</evidence>
<protein>
    <submittedName>
        <fullName evidence="1">3-methyladenine DNA glycosylase</fullName>
    </submittedName>
</protein>
<gene>
    <name evidence="1" type="ORF">CLAC_06685</name>
</gene>
<organism evidence="1 2">
    <name type="scientific">Corynebacterium lactis RW2-5</name>
    <dbReference type="NCBI Taxonomy" id="1408189"/>
    <lineage>
        <taxon>Bacteria</taxon>
        <taxon>Bacillati</taxon>
        <taxon>Actinomycetota</taxon>
        <taxon>Actinomycetes</taxon>
        <taxon>Mycobacteriales</taxon>
        <taxon>Corynebacteriaceae</taxon>
        <taxon>Corynebacterium</taxon>
    </lineage>
</organism>
<reference evidence="1 2" key="1">
    <citation type="submission" date="2013-10" db="EMBL/GenBank/DDBJ databases">
        <title>Complete genome sequence of Corynebacterium lactis DSM 45799(T), isolated from raw cow milk.</title>
        <authorList>
            <person name="Ruckert C."/>
            <person name="Albersmeier A."/>
            <person name="Lipski A."/>
            <person name="Kalinowski J."/>
        </authorList>
    </citation>
    <scope>NUCLEOTIDE SEQUENCE [LARGE SCALE GENOMIC DNA]</scope>
    <source>
        <strain evidence="1 2">RW2-5</strain>
    </source>
</reference>
<dbReference type="RefSeq" id="WP_053412226.1">
    <property type="nucleotide sequence ID" value="NZ_CP006841.1"/>
</dbReference>
<dbReference type="Proteomes" id="UP000058446">
    <property type="component" value="Chromosome"/>
</dbReference>
<dbReference type="EMBL" id="CP006841">
    <property type="protein sequence ID" value="ALA67473.1"/>
    <property type="molecule type" value="Genomic_DNA"/>
</dbReference>